<sequence length="99" mass="11146">MNHWKSTLAVIGIGQLISILTSTIVGFSIIFWISNEFKSPTALSLAILAGFLPQFVLGLFAGVYVDRWNRKKTMFYSDLFIAFCTLCLFIVITKGYKDL</sequence>
<evidence type="ECO:0000256" key="5">
    <source>
        <dbReference type="ARBA" id="ARBA00022989"/>
    </source>
</evidence>
<dbReference type="Proteomes" id="UP000886740">
    <property type="component" value="Unassembled WGS sequence"/>
</dbReference>
<dbReference type="Gene3D" id="1.20.1250.20">
    <property type="entry name" value="MFS general substrate transporter like domains"/>
    <property type="match status" value="1"/>
</dbReference>
<organism evidence="8 9">
    <name type="scientific">Candidatus Parabacteroides intestinipullorum</name>
    <dbReference type="NCBI Taxonomy" id="2838723"/>
    <lineage>
        <taxon>Bacteria</taxon>
        <taxon>Pseudomonadati</taxon>
        <taxon>Bacteroidota</taxon>
        <taxon>Bacteroidia</taxon>
        <taxon>Bacteroidales</taxon>
        <taxon>Tannerellaceae</taxon>
        <taxon>Parabacteroides</taxon>
    </lineage>
</organism>
<dbReference type="PANTHER" id="PTHR43266:SF10">
    <property type="entry name" value="BACILYSIN EXPORTER BACE-RELATED"/>
    <property type="match status" value="1"/>
</dbReference>
<proteinExistence type="predicted"/>
<dbReference type="InterPro" id="IPR036259">
    <property type="entry name" value="MFS_trans_sf"/>
</dbReference>
<keyword evidence="5 7" id="KW-1133">Transmembrane helix</keyword>
<evidence type="ECO:0000256" key="4">
    <source>
        <dbReference type="ARBA" id="ARBA00022692"/>
    </source>
</evidence>
<reference evidence="8" key="2">
    <citation type="submission" date="2021-04" db="EMBL/GenBank/DDBJ databases">
        <authorList>
            <person name="Gilroy R."/>
        </authorList>
    </citation>
    <scope>NUCLEOTIDE SEQUENCE</scope>
    <source>
        <strain evidence="8">ChiGjej6B6-14162</strain>
    </source>
</reference>
<evidence type="ECO:0000256" key="7">
    <source>
        <dbReference type="SAM" id="Phobius"/>
    </source>
</evidence>
<evidence type="ECO:0000256" key="1">
    <source>
        <dbReference type="ARBA" id="ARBA00004651"/>
    </source>
</evidence>
<protein>
    <submittedName>
        <fullName evidence="8">MFS transporter</fullName>
    </submittedName>
</protein>
<keyword evidence="3" id="KW-1003">Cell membrane</keyword>
<dbReference type="Pfam" id="PF07690">
    <property type="entry name" value="MFS_1"/>
    <property type="match status" value="1"/>
</dbReference>
<evidence type="ECO:0000256" key="2">
    <source>
        <dbReference type="ARBA" id="ARBA00022448"/>
    </source>
</evidence>
<comment type="caution">
    <text evidence="8">The sequence shown here is derived from an EMBL/GenBank/DDBJ whole genome shotgun (WGS) entry which is preliminary data.</text>
</comment>
<dbReference type="AlphaFoldDB" id="A0A9D2BFA3"/>
<dbReference type="EMBL" id="DXEL01000040">
    <property type="protein sequence ID" value="HIX74440.1"/>
    <property type="molecule type" value="Genomic_DNA"/>
</dbReference>
<feature type="transmembrane region" description="Helical" evidence="7">
    <location>
        <begin position="45"/>
        <end position="65"/>
    </location>
</feature>
<feature type="transmembrane region" description="Helical" evidence="7">
    <location>
        <begin position="7"/>
        <end position="33"/>
    </location>
</feature>
<evidence type="ECO:0000313" key="8">
    <source>
        <dbReference type="EMBL" id="HIX74440.1"/>
    </source>
</evidence>
<keyword evidence="4 7" id="KW-0812">Transmembrane</keyword>
<evidence type="ECO:0000256" key="6">
    <source>
        <dbReference type="ARBA" id="ARBA00023136"/>
    </source>
</evidence>
<evidence type="ECO:0000313" key="9">
    <source>
        <dbReference type="Proteomes" id="UP000886740"/>
    </source>
</evidence>
<reference evidence="8" key="1">
    <citation type="journal article" date="2021" name="PeerJ">
        <title>Extensive microbial diversity within the chicken gut microbiome revealed by metagenomics and culture.</title>
        <authorList>
            <person name="Gilroy R."/>
            <person name="Ravi A."/>
            <person name="Getino M."/>
            <person name="Pursley I."/>
            <person name="Horton D.L."/>
            <person name="Alikhan N.F."/>
            <person name="Baker D."/>
            <person name="Gharbi K."/>
            <person name="Hall N."/>
            <person name="Watson M."/>
            <person name="Adriaenssens E.M."/>
            <person name="Foster-Nyarko E."/>
            <person name="Jarju S."/>
            <person name="Secka A."/>
            <person name="Antonio M."/>
            <person name="Oren A."/>
            <person name="Chaudhuri R.R."/>
            <person name="La Ragione R."/>
            <person name="Hildebrand F."/>
            <person name="Pallen M.J."/>
        </authorList>
    </citation>
    <scope>NUCLEOTIDE SEQUENCE</scope>
    <source>
        <strain evidence="8">ChiGjej6B6-14162</strain>
    </source>
</reference>
<dbReference type="SUPFAM" id="SSF103473">
    <property type="entry name" value="MFS general substrate transporter"/>
    <property type="match status" value="1"/>
</dbReference>
<evidence type="ECO:0000256" key="3">
    <source>
        <dbReference type="ARBA" id="ARBA00022475"/>
    </source>
</evidence>
<dbReference type="PANTHER" id="PTHR43266">
    <property type="entry name" value="MACROLIDE-EFFLUX PROTEIN"/>
    <property type="match status" value="1"/>
</dbReference>
<comment type="subcellular location">
    <subcellularLocation>
        <location evidence="1">Cell membrane</location>
        <topology evidence="1">Multi-pass membrane protein</topology>
    </subcellularLocation>
</comment>
<keyword evidence="6 7" id="KW-0472">Membrane</keyword>
<dbReference type="GO" id="GO:0022857">
    <property type="term" value="F:transmembrane transporter activity"/>
    <property type="evidence" value="ECO:0007669"/>
    <property type="project" value="InterPro"/>
</dbReference>
<gene>
    <name evidence="8" type="ORF">H9977_05360</name>
</gene>
<keyword evidence="2" id="KW-0813">Transport</keyword>
<accession>A0A9D2BFA3</accession>
<feature type="transmembrane region" description="Helical" evidence="7">
    <location>
        <begin position="77"/>
        <end position="96"/>
    </location>
</feature>
<name>A0A9D2BFA3_9BACT</name>
<feature type="non-terminal residue" evidence="8">
    <location>
        <position position="99"/>
    </location>
</feature>
<dbReference type="GO" id="GO:0005886">
    <property type="term" value="C:plasma membrane"/>
    <property type="evidence" value="ECO:0007669"/>
    <property type="project" value="UniProtKB-SubCell"/>
</dbReference>
<dbReference type="InterPro" id="IPR011701">
    <property type="entry name" value="MFS"/>
</dbReference>